<comment type="caution">
    <text evidence="2">The sequence shown here is derived from an EMBL/GenBank/DDBJ whole genome shotgun (WGS) entry which is preliminary data.</text>
</comment>
<reference evidence="2 3" key="1">
    <citation type="journal article" date="2019" name="Nat. Plants">
        <title>Stout camphor tree genome fills gaps in understanding of flowering plant genome evolution.</title>
        <authorList>
            <person name="Chaw S.M."/>
            <person name="Liu Y.C."/>
            <person name="Wu Y.W."/>
            <person name="Wang H.Y."/>
            <person name="Lin C.I."/>
            <person name="Wu C.S."/>
            <person name="Ke H.M."/>
            <person name="Chang L.Y."/>
            <person name="Hsu C.Y."/>
            <person name="Yang H.T."/>
            <person name="Sudianto E."/>
            <person name="Hsu M.H."/>
            <person name="Wu K.P."/>
            <person name="Wang L.N."/>
            <person name="Leebens-Mack J.H."/>
            <person name="Tsai I.J."/>
        </authorList>
    </citation>
    <scope>NUCLEOTIDE SEQUENCE [LARGE SCALE GENOMIC DNA]</scope>
    <source>
        <strain evidence="3">cv. Chaw 1501</strain>
        <tissue evidence="2">Young leaves</tissue>
    </source>
</reference>
<dbReference type="OrthoDB" id="1660065at2759"/>
<dbReference type="Proteomes" id="UP000283530">
    <property type="component" value="Unassembled WGS sequence"/>
</dbReference>
<gene>
    <name evidence="2" type="ORF">CKAN_01549600</name>
</gene>
<dbReference type="EMBL" id="QPKB01000006">
    <property type="protein sequence ID" value="RWR86589.1"/>
    <property type="molecule type" value="Genomic_DNA"/>
</dbReference>
<keyword evidence="3" id="KW-1185">Reference proteome</keyword>
<feature type="compositionally biased region" description="Basic and acidic residues" evidence="1">
    <location>
        <begin position="8"/>
        <end position="25"/>
    </location>
</feature>
<accession>A0A443P755</accession>
<organism evidence="2 3">
    <name type="scientific">Cinnamomum micranthum f. kanehirae</name>
    <dbReference type="NCBI Taxonomy" id="337451"/>
    <lineage>
        <taxon>Eukaryota</taxon>
        <taxon>Viridiplantae</taxon>
        <taxon>Streptophyta</taxon>
        <taxon>Embryophyta</taxon>
        <taxon>Tracheophyta</taxon>
        <taxon>Spermatophyta</taxon>
        <taxon>Magnoliopsida</taxon>
        <taxon>Magnoliidae</taxon>
        <taxon>Laurales</taxon>
        <taxon>Lauraceae</taxon>
        <taxon>Cinnamomum</taxon>
    </lineage>
</organism>
<proteinExistence type="predicted"/>
<feature type="compositionally biased region" description="Low complexity" evidence="1">
    <location>
        <begin position="73"/>
        <end position="83"/>
    </location>
</feature>
<dbReference type="AlphaFoldDB" id="A0A443P755"/>
<protein>
    <submittedName>
        <fullName evidence="2">Uncharacterized protein</fullName>
    </submittedName>
</protein>
<evidence type="ECO:0000313" key="2">
    <source>
        <dbReference type="EMBL" id="RWR86589.1"/>
    </source>
</evidence>
<sequence length="346" mass="39133">MLSGVKFIPRDELNPESHAAEDSKLHSSRKERKKSRSKKGKDRTKNKRAHYDSSDDEGIDKLKKRSNNKKWYSSDVSSASLSESESDEVREKLKEKVKRRRKHKSDEDSLSSDGGGPSGKEDQRGGRKHKRSSHGRKQSGINALDEKDSSDDDRDSTLHDVARKEMGLEWMLKPANQVERIPKHADDTPEDLQVEEVMHTFWYLRSRNRIRGYYPINSYPLPTPPPPPPPPPPPASASSPSHFGPLPFSPLPLSEPIAYAFLSYNNMVTEHPPNSSHDPLPSDNPLSTLPSNVVFEILDRIPAPTLDCSNIFSILENCFLAYPTLFTYNLKRLKVAPPKVKRIIPE</sequence>
<feature type="compositionally biased region" description="Basic residues" evidence="1">
    <location>
        <begin position="26"/>
        <end position="48"/>
    </location>
</feature>
<feature type="region of interest" description="Disordered" evidence="1">
    <location>
        <begin position="222"/>
        <end position="241"/>
    </location>
</feature>
<feature type="region of interest" description="Disordered" evidence="1">
    <location>
        <begin position="1"/>
        <end position="166"/>
    </location>
</feature>
<feature type="compositionally biased region" description="Pro residues" evidence="1">
    <location>
        <begin position="222"/>
        <end position="235"/>
    </location>
</feature>
<feature type="compositionally biased region" description="Basic and acidic residues" evidence="1">
    <location>
        <begin position="155"/>
        <end position="166"/>
    </location>
</feature>
<evidence type="ECO:0000313" key="3">
    <source>
        <dbReference type="Proteomes" id="UP000283530"/>
    </source>
</evidence>
<name>A0A443P755_9MAGN</name>
<evidence type="ECO:0000256" key="1">
    <source>
        <dbReference type="SAM" id="MobiDB-lite"/>
    </source>
</evidence>
<feature type="compositionally biased region" description="Basic residues" evidence="1">
    <location>
        <begin position="126"/>
        <end position="137"/>
    </location>
</feature>